<comment type="caution">
    <text evidence="1">The sequence shown here is derived from an EMBL/GenBank/DDBJ whole genome shotgun (WGS) entry which is preliminary data.</text>
</comment>
<organism evidence="1 2">
    <name type="scientific">Candidatus Woesebacteria bacterium RIFCSPLOWO2_01_FULL_44_14</name>
    <dbReference type="NCBI Taxonomy" id="1802525"/>
    <lineage>
        <taxon>Bacteria</taxon>
        <taxon>Candidatus Woeseibacteriota</taxon>
    </lineage>
</organism>
<name>A0A1F8C433_9BACT</name>
<dbReference type="EMBL" id="MGHL01000003">
    <property type="protein sequence ID" value="OGM70619.1"/>
    <property type="molecule type" value="Genomic_DNA"/>
</dbReference>
<proteinExistence type="predicted"/>
<sequence>MKNLLIYVNPDGFDAESSKFIKIQIENSLELGWKPEDIVLVMDFPYEYNGVKATVVTKGYCPIKKEASKITTIVHLFDIGFFEENTIYWSHDLDAYQLEPITESELELEGVDLGLTDYGRKPNWQMGSFFFKKSAGDIFRAIAARIAPGLDENRRERHDETAIQYLTDNDIGNINARIKRLNNTYNFGMRRIALCYERAIKPLRVLHFHPFHPRNKGLDTLGIALHGKNSLNFPLMNERLIKIFNHYGYS</sequence>
<dbReference type="AlphaFoldDB" id="A0A1F8C433"/>
<gene>
    <name evidence="1" type="ORF">A2975_00190</name>
</gene>
<evidence type="ECO:0000313" key="1">
    <source>
        <dbReference type="EMBL" id="OGM70619.1"/>
    </source>
</evidence>
<dbReference type="STRING" id="1802525.A2975_00190"/>
<accession>A0A1F8C433</accession>
<reference evidence="1 2" key="1">
    <citation type="journal article" date="2016" name="Nat. Commun.">
        <title>Thousands of microbial genomes shed light on interconnected biogeochemical processes in an aquifer system.</title>
        <authorList>
            <person name="Anantharaman K."/>
            <person name="Brown C.T."/>
            <person name="Hug L.A."/>
            <person name="Sharon I."/>
            <person name="Castelle C.J."/>
            <person name="Probst A.J."/>
            <person name="Thomas B.C."/>
            <person name="Singh A."/>
            <person name="Wilkins M.J."/>
            <person name="Karaoz U."/>
            <person name="Brodie E.L."/>
            <person name="Williams K.H."/>
            <person name="Hubbard S.S."/>
            <person name="Banfield J.F."/>
        </authorList>
    </citation>
    <scope>NUCLEOTIDE SEQUENCE [LARGE SCALE GENOMIC DNA]</scope>
</reference>
<protein>
    <submittedName>
        <fullName evidence="1">Uncharacterized protein</fullName>
    </submittedName>
</protein>
<dbReference type="Proteomes" id="UP000178429">
    <property type="component" value="Unassembled WGS sequence"/>
</dbReference>
<evidence type="ECO:0000313" key="2">
    <source>
        <dbReference type="Proteomes" id="UP000178429"/>
    </source>
</evidence>